<dbReference type="PANTHER" id="PTHR43244">
    <property type="match status" value="1"/>
</dbReference>
<keyword evidence="4" id="KW-1185">Reference proteome</keyword>
<comment type="caution">
    <text evidence="3">The sequence shown here is derived from an EMBL/GenBank/DDBJ whole genome shotgun (WGS) entry which is preliminary data.</text>
</comment>
<reference evidence="3 4" key="1">
    <citation type="journal article" date="2019" name="Int. J. Syst. Evol. Microbiol.">
        <title>The Global Catalogue of Microorganisms (GCM) 10K type strain sequencing project: providing services to taxonomists for standard genome sequencing and annotation.</title>
        <authorList>
            <consortium name="The Broad Institute Genomics Platform"/>
            <consortium name="The Broad Institute Genome Sequencing Center for Infectious Disease"/>
            <person name="Wu L."/>
            <person name="Ma J."/>
        </authorList>
    </citation>
    <scope>NUCLEOTIDE SEQUENCE [LARGE SCALE GENOMIC DNA]</scope>
    <source>
        <strain evidence="3 4">JCM 13008</strain>
    </source>
</reference>
<dbReference type="InterPro" id="IPR011251">
    <property type="entry name" value="Luciferase-like_dom"/>
</dbReference>
<name>A0ABN1U1S8_9ACTN</name>
<evidence type="ECO:0000313" key="4">
    <source>
        <dbReference type="Proteomes" id="UP001501581"/>
    </source>
</evidence>
<protein>
    <submittedName>
        <fullName evidence="3">LLM class F420-dependent oxidoreductase</fullName>
    </submittedName>
</protein>
<dbReference type="Gene3D" id="3.20.20.30">
    <property type="entry name" value="Luciferase-like domain"/>
    <property type="match status" value="1"/>
</dbReference>
<dbReference type="InterPro" id="IPR036661">
    <property type="entry name" value="Luciferase-like_sf"/>
</dbReference>
<dbReference type="EMBL" id="BAAALG010000012">
    <property type="protein sequence ID" value="GAA1109743.1"/>
    <property type="molecule type" value="Genomic_DNA"/>
</dbReference>
<dbReference type="Proteomes" id="UP001501581">
    <property type="component" value="Unassembled WGS sequence"/>
</dbReference>
<dbReference type="SUPFAM" id="SSF51679">
    <property type="entry name" value="Bacterial luciferase-like"/>
    <property type="match status" value="1"/>
</dbReference>
<dbReference type="RefSeq" id="WP_343995918.1">
    <property type="nucleotide sequence ID" value="NZ_BAAALG010000012.1"/>
</dbReference>
<keyword evidence="1" id="KW-0560">Oxidoreductase</keyword>
<proteinExistence type="predicted"/>
<organism evidence="3 4">
    <name type="scientific">Nocardioides dubius</name>
    <dbReference type="NCBI Taxonomy" id="317019"/>
    <lineage>
        <taxon>Bacteria</taxon>
        <taxon>Bacillati</taxon>
        <taxon>Actinomycetota</taxon>
        <taxon>Actinomycetes</taxon>
        <taxon>Propionibacteriales</taxon>
        <taxon>Nocardioidaceae</taxon>
        <taxon>Nocardioides</taxon>
    </lineage>
</organism>
<dbReference type="Pfam" id="PF00296">
    <property type="entry name" value="Bac_luciferase"/>
    <property type="match status" value="1"/>
</dbReference>
<evidence type="ECO:0000313" key="3">
    <source>
        <dbReference type="EMBL" id="GAA1109743.1"/>
    </source>
</evidence>
<evidence type="ECO:0000256" key="1">
    <source>
        <dbReference type="ARBA" id="ARBA00023002"/>
    </source>
</evidence>
<dbReference type="InterPro" id="IPR050564">
    <property type="entry name" value="F420-G6PD/mer"/>
</dbReference>
<feature type="domain" description="Luciferase-like" evidence="2">
    <location>
        <begin position="9"/>
        <end position="320"/>
    </location>
</feature>
<dbReference type="InterPro" id="IPR019951">
    <property type="entry name" value="F420_OxRdatse_Rv3520c_pred"/>
</dbReference>
<dbReference type="CDD" id="cd01097">
    <property type="entry name" value="Tetrahydromethanopterin_reductase"/>
    <property type="match status" value="1"/>
</dbReference>
<evidence type="ECO:0000259" key="2">
    <source>
        <dbReference type="Pfam" id="PF00296"/>
    </source>
</evidence>
<gene>
    <name evidence="3" type="ORF">GCM10009668_32760</name>
</gene>
<dbReference type="PANTHER" id="PTHR43244:SF1">
    <property type="entry name" value="5,10-METHYLENETETRAHYDROMETHANOPTERIN REDUCTASE"/>
    <property type="match status" value="1"/>
</dbReference>
<dbReference type="NCBIfam" id="TIGR03559">
    <property type="entry name" value="F420_Rv3520c"/>
    <property type="match status" value="1"/>
</dbReference>
<sequence length="355" mass="38303">MRLGMIIDYAGGFAETADLVVAYEQAGLELAAIAEAYSFDAASQLGYLAARTEKLELASAILQIYSRTPALLAMTAAGLDQVSNGRFTLGLGASGPQVVEGFHGLPYDAPLGRTREVIEICRKVWLREPLEYDGKYYRVPLPEGQGTGLGKPLKLINHPLRNRIPISVAALGPANVSLVAELAESWQPLFFHPGHYRKAWGDALDKGFAKRDPELGPLDVMLQVNFAVGEPDPAHLAAIRKQMALYIGGMGAKEKNFYNQLACRYGYTEEAAEIQDLYLAGRKQEAADAVPADLVRAVSLLGTEQEIAEQLREFADAGVTTLLLNPLAASPEQRVADVATLARLKREAGLAAPTS</sequence>
<accession>A0ABN1U1S8</accession>